<accession>A0ABR7N4D0</accession>
<keyword evidence="1" id="KW-0433">Leucine-rich repeat</keyword>
<dbReference type="InterPro" id="IPR032675">
    <property type="entry name" value="LRR_dom_sf"/>
</dbReference>
<gene>
    <name evidence="3" type="ORF">H8704_11430</name>
</gene>
<dbReference type="InterPro" id="IPR018247">
    <property type="entry name" value="EF_Hand_1_Ca_BS"/>
</dbReference>
<proteinExistence type="predicted"/>
<dbReference type="InterPro" id="IPR052574">
    <property type="entry name" value="CDIRP"/>
</dbReference>
<keyword evidence="2" id="KW-0677">Repeat</keyword>
<name>A0ABR7N4D0_9FIRM</name>
<reference evidence="3 4" key="1">
    <citation type="submission" date="2020-08" db="EMBL/GenBank/DDBJ databases">
        <title>Genome public.</title>
        <authorList>
            <person name="Liu C."/>
            <person name="Sun Q."/>
        </authorList>
    </citation>
    <scope>NUCLEOTIDE SEQUENCE [LARGE SCALE GENOMIC DNA]</scope>
    <source>
        <strain evidence="3 4">NSJ-37</strain>
    </source>
</reference>
<dbReference type="SUPFAM" id="SSF52058">
    <property type="entry name" value="L domain-like"/>
    <property type="match status" value="1"/>
</dbReference>
<dbReference type="Proteomes" id="UP000606193">
    <property type="component" value="Unassembled WGS sequence"/>
</dbReference>
<dbReference type="RefSeq" id="WP_249298350.1">
    <property type="nucleotide sequence ID" value="NZ_JACRSX010000018.1"/>
</dbReference>
<dbReference type="PANTHER" id="PTHR47566:SF1">
    <property type="entry name" value="PROTEIN NUD1"/>
    <property type="match status" value="1"/>
</dbReference>
<comment type="caution">
    <text evidence="3">The sequence shown here is derived from an EMBL/GenBank/DDBJ whole genome shotgun (WGS) entry which is preliminary data.</text>
</comment>
<dbReference type="PANTHER" id="PTHR47566">
    <property type="match status" value="1"/>
</dbReference>
<evidence type="ECO:0000313" key="3">
    <source>
        <dbReference type="EMBL" id="MBC8563225.1"/>
    </source>
</evidence>
<dbReference type="PROSITE" id="PS00018">
    <property type="entry name" value="EF_HAND_1"/>
    <property type="match status" value="1"/>
</dbReference>
<evidence type="ECO:0000256" key="1">
    <source>
        <dbReference type="ARBA" id="ARBA00022614"/>
    </source>
</evidence>
<dbReference type="Gene3D" id="3.80.10.10">
    <property type="entry name" value="Ribonuclease Inhibitor"/>
    <property type="match status" value="1"/>
</dbReference>
<evidence type="ECO:0000313" key="4">
    <source>
        <dbReference type="Proteomes" id="UP000606193"/>
    </source>
</evidence>
<organism evidence="3 4">
    <name type="scientific">Jutongia huaianensis</name>
    <dbReference type="NCBI Taxonomy" id="2763668"/>
    <lineage>
        <taxon>Bacteria</taxon>
        <taxon>Bacillati</taxon>
        <taxon>Bacillota</taxon>
        <taxon>Clostridia</taxon>
        <taxon>Lachnospirales</taxon>
        <taxon>Lachnospiraceae</taxon>
        <taxon>Jutongia</taxon>
    </lineage>
</organism>
<evidence type="ECO:0000256" key="2">
    <source>
        <dbReference type="ARBA" id="ARBA00022737"/>
    </source>
</evidence>
<dbReference type="EMBL" id="JACRSX010000018">
    <property type="protein sequence ID" value="MBC8563225.1"/>
    <property type="molecule type" value="Genomic_DNA"/>
</dbReference>
<protein>
    <submittedName>
        <fullName evidence="3">Uncharacterized protein</fullName>
    </submittedName>
</protein>
<sequence>MKNNWRKNLWCVVVTVMILVPLWGQGSRAKAAEAGSLEINEQNFPADWLRTVLKTKYYDINGDGVLSQEEIKQINIVENFVEQGSEIVTPKQALVATYIGDETTEQIITGNDLWEKDTIDVRGIEHLTSCTSLSLAKVKGNTLKIEGCPKSLKYIWLTASEINRVEVAGNNITWFSLCEYDRWSFKEAEAMACRINELDVSRCKNLEWLVCDSPTLATVDVSQNKNLERLSCNGNQMTSLDVSQNKNLSDLECDKNQLETLDLSNNNKLYTLSAQDNKLKNIKLAKNILRVVNVKDNQLTSFATELCPNIRTLNVKNNYIKKLDLTKCKELEVLSCKQNQLRKLDLSNNTELRWVSCRQNRIRTLKLPNVNFTDSNNSMDEDFDEIYESDSLFGENPTDILDLSKIKNFKKISRKTVKEFINGKFHRSPYFEEKKVGSRKIKKLIISTKLSESDRIWLMKKAQKYKVKVSVK</sequence>
<keyword evidence="4" id="KW-1185">Reference proteome</keyword>